<dbReference type="RefSeq" id="WP_108175614.1">
    <property type="nucleotide sequence ID" value="NZ_PZZL01000003.1"/>
</dbReference>
<proteinExistence type="predicted"/>
<dbReference type="OrthoDB" id="1250928at2"/>
<name>A0A2T4ZDY4_9HYPH</name>
<evidence type="ECO:0000313" key="2">
    <source>
        <dbReference type="Proteomes" id="UP000241808"/>
    </source>
</evidence>
<dbReference type="EMBL" id="PZZL01000003">
    <property type="protein sequence ID" value="PTM60085.1"/>
    <property type="molecule type" value="Genomic_DNA"/>
</dbReference>
<accession>A0A2T4ZDY4</accession>
<gene>
    <name evidence="1" type="ORF">C8P69_1039</name>
</gene>
<keyword evidence="2" id="KW-1185">Reference proteome</keyword>
<reference evidence="1 2" key="1">
    <citation type="submission" date="2018-04" db="EMBL/GenBank/DDBJ databases">
        <title>Genomic Encyclopedia of Archaeal and Bacterial Type Strains, Phase II (KMG-II): from individual species to whole genera.</title>
        <authorList>
            <person name="Goeker M."/>
        </authorList>
    </citation>
    <scope>NUCLEOTIDE SEQUENCE [LARGE SCALE GENOMIC DNA]</scope>
    <source>
        <strain evidence="1 2">DSM 25521</strain>
    </source>
</reference>
<comment type="caution">
    <text evidence="1">The sequence shown here is derived from an EMBL/GenBank/DDBJ whole genome shotgun (WGS) entry which is preliminary data.</text>
</comment>
<evidence type="ECO:0000313" key="1">
    <source>
        <dbReference type="EMBL" id="PTM60085.1"/>
    </source>
</evidence>
<dbReference type="Proteomes" id="UP000241808">
    <property type="component" value="Unassembled WGS sequence"/>
</dbReference>
<sequence length="207" mass="23327">MSWDFLAGSPFWALVGVIVGSALTTLKDVYLDHRKQSRDGRYAALRLVAIFELYAEACLEVARDDGETVLTENGWDERVPAVDRPLLGTLPQDIDWKALDVDLTYRVLRFPVRIAECERSIQFMFSEVAAPPDYDEGFEERQIRYAELGLEARKLADDLRRTHKLPTEEAEGPIDALGALATGINKAREQRRVTQASATSLFDEKVP</sequence>
<protein>
    <submittedName>
        <fullName evidence="1">Uncharacterized protein</fullName>
    </submittedName>
</protein>
<organism evidence="1 2">
    <name type="scientific">Phreatobacter oligotrophus</name>
    <dbReference type="NCBI Taxonomy" id="1122261"/>
    <lineage>
        <taxon>Bacteria</taxon>
        <taxon>Pseudomonadati</taxon>
        <taxon>Pseudomonadota</taxon>
        <taxon>Alphaproteobacteria</taxon>
        <taxon>Hyphomicrobiales</taxon>
        <taxon>Phreatobacteraceae</taxon>
        <taxon>Phreatobacter</taxon>
    </lineage>
</organism>
<dbReference type="AlphaFoldDB" id="A0A2T4ZDY4"/>